<keyword evidence="2" id="KW-1185">Reference proteome</keyword>
<dbReference type="RefSeq" id="WP_048919818.1">
    <property type="nucleotide sequence ID" value="NZ_CP010777.1"/>
</dbReference>
<dbReference type="OrthoDB" id="531817at2"/>
<proteinExistence type="predicted"/>
<reference evidence="1 2" key="1">
    <citation type="submission" date="2015-01" db="EMBL/GenBank/DDBJ databases">
        <title>Rufibacter sp./DG31D/ whole genome sequencing.</title>
        <authorList>
            <person name="Kim M.K."/>
            <person name="Srinivasan S."/>
            <person name="Lee J.-J."/>
        </authorList>
    </citation>
    <scope>NUCLEOTIDE SEQUENCE [LARGE SCALE GENOMIC DNA]</scope>
    <source>
        <strain evidence="1 2">DG31D</strain>
    </source>
</reference>
<dbReference type="PATRIC" id="fig|1379910.4.peg.886"/>
<gene>
    <name evidence="1" type="ORF">TH63_04075</name>
</gene>
<evidence type="ECO:0000313" key="1">
    <source>
        <dbReference type="EMBL" id="AKQ44992.1"/>
    </source>
</evidence>
<dbReference type="EMBL" id="CP010777">
    <property type="protein sequence ID" value="AKQ44992.1"/>
    <property type="molecule type" value="Genomic_DNA"/>
</dbReference>
<dbReference type="KEGG" id="ruf:TH63_04075"/>
<organism evidence="1 2">
    <name type="scientific">Rufibacter radiotolerans</name>
    <dbReference type="NCBI Taxonomy" id="1379910"/>
    <lineage>
        <taxon>Bacteria</taxon>
        <taxon>Pseudomonadati</taxon>
        <taxon>Bacteroidota</taxon>
        <taxon>Cytophagia</taxon>
        <taxon>Cytophagales</taxon>
        <taxon>Hymenobacteraceae</taxon>
        <taxon>Rufibacter</taxon>
    </lineage>
</organism>
<evidence type="ECO:0000313" key="2">
    <source>
        <dbReference type="Proteomes" id="UP000036458"/>
    </source>
</evidence>
<dbReference type="AlphaFoldDB" id="A0A0H4VM69"/>
<name>A0A0H4VM69_9BACT</name>
<dbReference type="Proteomes" id="UP000036458">
    <property type="component" value="Chromosome"/>
</dbReference>
<accession>A0A0H4VM69</accession>
<protein>
    <submittedName>
        <fullName evidence="1">Uncharacterized protein</fullName>
    </submittedName>
</protein>
<sequence>MTQREVTDQDNLTWTCVQAYAGLEDKAAEKATELTETEEGTVTVVCTPSGGAQTVRLQLPSNWLEKTSDEELIQQISQARE</sequence>